<protein>
    <submittedName>
        <fullName evidence="3">Relaxase/mobilization nuclease domain protein</fullName>
    </submittedName>
</protein>
<organism evidence="3 4">
    <name type="scientific">Acinetobacter johnsonii SH046</name>
    <dbReference type="NCBI Taxonomy" id="575586"/>
    <lineage>
        <taxon>Bacteria</taxon>
        <taxon>Pseudomonadati</taxon>
        <taxon>Pseudomonadota</taxon>
        <taxon>Gammaproteobacteria</taxon>
        <taxon>Moraxellales</taxon>
        <taxon>Moraxellaceae</taxon>
        <taxon>Acinetobacter</taxon>
    </lineage>
</organism>
<feature type="compositionally biased region" description="Basic and acidic residues" evidence="1">
    <location>
        <begin position="573"/>
        <end position="585"/>
    </location>
</feature>
<evidence type="ECO:0000256" key="1">
    <source>
        <dbReference type="SAM" id="MobiDB-lite"/>
    </source>
</evidence>
<evidence type="ECO:0000313" key="4">
    <source>
        <dbReference type="Proteomes" id="UP000012047"/>
    </source>
</evidence>
<sequence>MYFKFLKHGKGDPSKAAAYLIDEVDHLNIIRADVQVLRGDPQTFTAIAESIQNQWKYTSGVIAWSKDDAPSDEEIEEVLDTFEKHAFAGLQPNQYHFTAVLHEEDDGSKHVHFLVPRVELDTGKALNIAPPGNQKYFDPLRDYFNYSKVWSRPDDPALQRDTQKPDYMHFEDVAALRAGLKDEPVNNVREKIGSYIEQRVDHGFIKNRKDVLDAVSELGEVTRISDKFISLKLDGADKAIRLKGAFYESEFSIESYIKDRARTPNDARASRENRGISAEHRKLAEQCRTKFTALAGKRSTYNRKRYYSTITSAAELNFSQIREQQFSRLDRETDNRNNYAFKATNTAVTADQSAVSAVERYEQSDSRNSKAQKDTFDINHSHVFNFSNLADLNTNDELCDQNQIYSNSSSSRRTINRASETSRSQTGFGFEQKRTAKEVSANSLQGLDNDNRNTVIEDHRAATAAAQRAAADTRASITAHTEAGADYQRARELHENFKRETHRSGQDSTDVSADRAKSFRTNYLSAFFTDYSRQLESTVTDTFKRFSAEFTDRYASECTDSEYSTKSGATRNIDTDRATGGENNRENALSRAISTKISSIDSTNINAALEKIERTQEMRRERERKNNRGYDSPSPF</sequence>
<gene>
    <name evidence="3" type="ORF">HMPREF0016_03322</name>
</gene>
<dbReference type="EMBL" id="GG704983">
    <property type="protein sequence ID" value="EEY94582.1"/>
    <property type="molecule type" value="Genomic_DNA"/>
</dbReference>
<dbReference type="Pfam" id="PF03432">
    <property type="entry name" value="Relaxase"/>
    <property type="match status" value="1"/>
</dbReference>
<evidence type="ECO:0000313" key="3">
    <source>
        <dbReference type="EMBL" id="EEY94582.1"/>
    </source>
</evidence>
<evidence type="ECO:0000259" key="2">
    <source>
        <dbReference type="Pfam" id="PF03432"/>
    </source>
</evidence>
<feature type="compositionally biased region" description="Low complexity" evidence="1">
    <location>
        <begin position="406"/>
        <end position="419"/>
    </location>
</feature>
<dbReference type="eggNOG" id="ENOG502ZYSX">
    <property type="taxonomic scope" value="Bacteria"/>
</dbReference>
<dbReference type="InterPro" id="IPR005094">
    <property type="entry name" value="Endonuclease_MobA/VirD2"/>
</dbReference>
<feature type="compositionally biased region" description="Polar residues" evidence="1">
    <location>
        <begin position="563"/>
        <end position="572"/>
    </location>
</feature>
<dbReference type="HOGENOM" id="CLU_430020_0_0_6"/>
<dbReference type="Proteomes" id="UP000012047">
    <property type="component" value="Unassembled WGS sequence"/>
</dbReference>
<accession>D0SHJ9</accession>
<proteinExistence type="predicted"/>
<name>D0SHJ9_ACIJO</name>
<feature type="region of interest" description="Disordered" evidence="1">
    <location>
        <begin position="405"/>
        <end position="440"/>
    </location>
</feature>
<feature type="region of interest" description="Disordered" evidence="1">
    <location>
        <begin position="611"/>
        <end position="636"/>
    </location>
</feature>
<feature type="domain" description="MobA/VirD2-like nuclease" evidence="2">
    <location>
        <begin position="53"/>
        <end position="129"/>
    </location>
</feature>
<feature type="compositionally biased region" description="Basic and acidic residues" evidence="1">
    <location>
        <begin position="611"/>
        <end position="628"/>
    </location>
</feature>
<dbReference type="AlphaFoldDB" id="D0SHJ9"/>
<dbReference type="RefSeq" id="WP_005402009.1">
    <property type="nucleotide sequence ID" value="NZ_GG704983.1"/>
</dbReference>
<feature type="region of interest" description="Disordered" evidence="1">
    <location>
        <begin position="563"/>
        <end position="587"/>
    </location>
</feature>
<reference evidence="4" key="1">
    <citation type="journal article" date="2012" name="PLoS ONE">
        <title>The success of Acinetobacter species; genetic, metabolic and virulence attributes.</title>
        <authorList>
            <person name="Peleg A.Y."/>
            <person name="de Breij A."/>
            <person name="Adams M.D."/>
            <person name="Cerqueira G.M."/>
            <person name="Mocali S."/>
            <person name="Galardini M."/>
            <person name="Nibbering P.H."/>
            <person name="Earl A.M."/>
            <person name="Ward D.V."/>
            <person name="Paterson D.L."/>
            <person name="Seifert H."/>
            <person name="Dijkshoorn L."/>
        </authorList>
    </citation>
    <scope>NUCLEOTIDE SEQUENCE [LARGE SCALE GENOMIC DNA]</scope>
    <source>
        <strain evidence="4">SH046</strain>
    </source>
</reference>